<dbReference type="RefSeq" id="XP_041154027.1">
    <property type="nucleotide sequence ID" value="XM_041304267.1"/>
</dbReference>
<dbReference type="PANTHER" id="PTHR12658">
    <property type="entry name" value="BETA-TUBULIN COFACTOR D"/>
    <property type="match status" value="1"/>
</dbReference>
<evidence type="ECO:0000259" key="3">
    <source>
        <dbReference type="Pfam" id="PF12612"/>
    </source>
</evidence>
<feature type="domain" description="Tubulin-folding cofactor D ARM repeats" evidence="4">
    <location>
        <begin position="285"/>
        <end position="523"/>
    </location>
</feature>
<dbReference type="GO" id="GO:0005096">
    <property type="term" value="F:GTPase activator activity"/>
    <property type="evidence" value="ECO:0007669"/>
    <property type="project" value="InterPro"/>
</dbReference>
<keyword evidence="1" id="KW-0143">Chaperone</keyword>
<feature type="repeat" description="HEAT" evidence="2">
    <location>
        <begin position="344"/>
        <end position="381"/>
    </location>
</feature>
<keyword evidence="6" id="KW-1185">Reference proteome</keyword>
<dbReference type="GO" id="GO:0000226">
    <property type="term" value="P:microtubule cytoskeleton organization"/>
    <property type="evidence" value="ECO:0007669"/>
    <property type="project" value="TreeGrafter"/>
</dbReference>
<sequence length="1165" mass="130002">MDEDSQENRLFAAFERHDEFVAAQNTLLVADLFVEPSREEEDVELHCSQKLIVIFGEYQEQSYLLDPYLESLVSPVAECLRRYAMACVNARGAQSSRSRVERLADLLHNYIKFRGYKTITRFFPHEVSDLSIALDFIRLPSGPVKDPSQWGLRYAVLLWLSLICRIPFDLQKFDDTTRSGETANAIELVGKDRLNMAGLEREGAATLLARFYARKDTKQQFSSFVEWSITVFRSSDIILSIGVLQVLCELMKSGSSEQLQAFTQQLLEITDTLEQSTPLASNTLVRKYRTKLLSRVALRLMPPNIFRSKLTFRSLDGDIKNEAVNGNVDDGDDDIDVPEEIDTILESLFKSLQDKDTVVRWSAAKGIARLSERLPSDFSSQVLETILGLFSIHSVAGASVYDTPAIAEATWHGASLASAEMARRGLVQTAALGSLLGWLSKALYFDIRKGAHSIGSNVRDAAAYVIWALARAQDPESFSPYARELAQWLVSVALFDREIHIRRAASAAFQEHVGRMALFPHGIDVLRKTDFYAVSVRRNAFIVAAPQVAEHLEYRSYLIDHIISITLRHWDVAMRELGAQALRRICELDLKILGLECATKMAGFLDSVDVSDVHGALAALTGISEAYRAQESEENASNRQKIFAFIAIVSKDVVMSPRNGLVLAAACDLIASSLTLQEIELQEKSSVPHWKRIIDQGLRHRSSSVQQAAAAAIATTSSLIDCSPDVHRLIKDFRRGPQSLQQSLGYTLGVLNYNAHPHGFSEVVKCLLDSVDSNSSERMSSIEARRNCFQALPKIITNVLPRLTEYLIAESMYGVLDALDSGLDDYTMDERGDVGSWVRMACIQGLASIFEDLFRVSGNIPEFTNYLPAERYHSVIARILRQGVERLDNVRQTAGHCLLRLFRIPLPTVPHQEEWRIKGSELIMKLFLTDASGTITSWSVGEWLFPKAVELLRVQEYRQPLLTGLIHSVGARTGSTHRPASSSLVSFAQGLPLLVGDSGYSLSELCDDLIECAQGRTTSNAVVVPILQTFNMLLEADVLSRLSSVDNGPSKLERLLNIATRNVQRLKNVQRVQESMKIVVNLLVVSSVSKSSSERIIDFLSHPYPKIRTSTAEYLYTFIQSRDLGWEADEAVDELLLETEWSSESMEVKVAATRVSELLSCTITE</sequence>
<dbReference type="GO" id="GO:0007023">
    <property type="term" value="P:post-chaperonin tubulin folding pathway"/>
    <property type="evidence" value="ECO:0007669"/>
    <property type="project" value="InterPro"/>
</dbReference>
<dbReference type="EMBL" id="JABBWE010000090">
    <property type="protein sequence ID" value="KAG1786599.1"/>
    <property type="molecule type" value="Genomic_DNA"/>
</dbReference>
<dbReference type="GO" id="GO:0048487">
    <property type="term" value="F:beta-tubulin binding"/>
    <property type="evidence" value="ECO:0007669"/>
    <property type="project" value="InterPro"/>
</dbReference>
<dbReference type="GeneID" id="64598031"/>
<gene>
    <name evidence="5" type="ORF">HD556DRAFT_1414207</name>
</gene>
<dbReference type="Pfam" id="PF25767">
    <property type="entry name" value="ARM_TBCD_2nd"/>
    <property type="match status" value="1"/>
</dbReference>
<organism evidence="5 6">
    <name type="scientific">Suillus plorans</name>
    <dbReference type="NCBI Taxonomy" id="116603"/>
    <lineage>
        <taxon>Eukaryota</taxon>
        <taxon>Fungi</taxon>
        <taxon>Dikarya</taxon>
        <taxon>Basidiomycota</taxon>
        <taxon>Agaricomycotina</taxon>
        <taxon>Agaricomycetes</taxon>
        <taxon>Agaricomycetidae</taxon>
        <taxon>Boletales</taxon>
        <taxon>Suillineae</taxon>
        <taxon>Suillaceae</taxon>
        <taxon>Suillus</taxon>
    </lineage>
</organism>
<dbReference type="InterPro" id="IPR016024">
    <property type="entry name" value="ARM-type_fold"/>
</dbReference>
<name>A0A9P7ACF2_9AGAM</name>
<dbReference type="SUPFAM" id="SSF48371">
    <property type="entry name" value="ARM repeat"/>
    <property type="match status" value="1"/>
</dbReference>
<feature type="domain" description="Tubulin-folding cofactor D C-terminal" evidence="3">
    <location>
        <begin position="873"/>
        <end position="1071"/>
    </location>
</feature>
<dbReference type="Pfam" id="PF23579">
    <property type="entry name" value="ARM_TBCD"/>
    <property type="match status" value="1"/>
</dbReference>
<dbReference type="Proteomes" id="UP000719766">
    <property type="component" value="Unassembled WGS sequence"/>
</dbReference>
<dbReference type="Pfam" id="PF12612">
    <property type="entry name" value="TFCD_C"/>
    <property type="match status" value="1"/>
</dbReference>
<dbReference type="OrthoDB" id="1735853at2759"/>
<evidence type="ECO:0000313" key="6">
    <source>
        <dbReference type="Proteomes" id="UP000719766"/>
    </source>
</evidence>
<evidence type="ECO:0000256" key="1">
    <source>
        <dbReference type="ARBA" id="ARBA00023186"/>
    </source>
</evidence>
<evidence type="ECO:0000259" key="4">
    <source>
        <dbReference type="Pfam" id="PF25767"/>
    </source>
</evidence>
<evidence type="ECO:0000256" key="2">
    <source>
        <dbReference type="PROSITE-ProRule" id="PRU00103"/>
    </source>
</evidence>
<dbReference type="InterPro" id="IPR011989">
    <property type="entry name" value="ARM-like"/>
</dbReference>
<dbReference type="Gene3D" id="1.25.10.10">
    <property type="entry name" value="Leucine-rich Repeat Variant"/>
    <property type="match status" value="2"/>
</dbReference>
<dbReference type="PROSITE" id="PS50077">
    <property type="entry name" value="HEAT_REPEAT"/>
    <property type="match status" value="1"/>
</dbReference>
<evidence type="ECO:0000313" key="5">
    <source>
        <dbReference type="EMBL" id="KAG1786599.1"/>
    </source>
</evidence>
<dbReference type="InterPro" id="IPR021133">
    <property type="entry name" value="HEAT_type_2"/>
</dbReference>
<dbReference type="InterPro" id="IPR022577">
    <property type="entry name" value="TBCD_C"/>
</dbReference>
<dbReference type="InterPro" id="IPR058033">
    <property type="entry name" value="ARM_TBCD_2nd"/>
</dbReference>
<accession>A0A9P7ACF2</accession>
<proteinExistence type="predicted"/>
<dbReference type="AlphaFoldDB" id="A0A9P7ACF2"/>
<comment type="caution">
    <text evidence="5">The sequence shown here is derived from an EMBL/GenBank/DDBJ whole genome shotgun (WGS) entry which is preliminary data.</text>
</comment>
<dbReference type="GO" id="GO:0007021">
    <property type="term" value="P:tubulin complex assembly"/>
    <property type="evidence" value="ECO:0007669"/>
    <property type="project" value="InterPro"/>
</dbReference>
<protein>
    <submittedName>
        <fullName evidence="5">TBCD protein</fullName>
    </submittedName>
</protein>
<dbReference type="PANTHER" id="PTHR12658:SF0">
    <property type="entry name" value="TUBULIN-SPECIFIC CHAPERONE D"/>
    <property type="match status" value="1"/>
</dbReference>
<reference evidence="5" key="1">
    <citation type="journal article" date="2020" name="New Phytol.">
        <title>Comparative genomics reveals dynamic genome evolution in host specialist ectomycorrhizal fungi.</title>
        <authorList>
            <person name="Lofgren L.A."/>
            <person name="Nguyen N.H."/>
            <person name="Vilgalys R."/>
            <person name="Ruytinx J."/>
            <person name="Liao H.L."/>
            <person name="Branco S."/>
            <person name="Kuo A."/>
            <person name="LaButti K."/>
            <person name="Lipzen A."/>
            <person name="Andreopoulos W."/>
            <person name="Pangilinan J."/>
            <person name="Riley R."/>
            <person name="Hundley H."/>
            <person name="Na H."/>
            <person name="Barry K."/>
            <person name="Grigoriev I.V."/>
            <person name="Stajich J.E."/>
            <person name="Kennedy P.G."/>
        </authorList>
    </citation>
    <scope>NUCLEOTIDE SEQUENCE</scope>
    <source>
        <strain evidence="5">S12</strain>
    </source>
</reference>
<dbReference type="InterPro" id="IPR033162">
    <property type="entry name" value="TBCD"/>
</dbReference>